<reference evidence="4 5" key="1">
    <citation type="submission" date="2012-06" db="EMBL/GenBank/DDBJ databases">
        <title>Complete sequence of Thiocystis violascens DSM 198.</title>
        <authorList>
            <consortium name="US DOE Joint Genome Institute"/>
            <person name="Lucas S."/>
            <person name="Han J."/>
            <person name="Lapidus A."/>
            <person name="Cheng J.-F."/>
            <person name="Goodwin L."/>
            <person name="Pitluck S."/>
            <person name="Peters L."/>
            <person name="Ovchinnikova G."/>
            <person name="Teshima H."/>
            <person name="Detter J.C."/>
            <person name="Han C."/>
            <person name="Tapia R."/>
            <person name="Land M."/>
            <person name="Hauser L."/>
            <person name="Kyrpides N."/>
            <person name="Ivanova N."/>
            <person name="Pagani I."/>
            <person name="Vogl K."/>
            <person name="Liu Z."/>
            <person name="Frigaard N.-U."/>
            <person name="Bryant D."/>
            <person name="Woyke T."/>
        </authorList>
    </citation>
    <scope>NUCLEOTIDE SEQUENCE [LARGE SCALE GENOMIC DNA]</scope>
    <source>
        <strain evidence="5">ATCC 17096 / DSM 198 / 6111</strain>
    </source>
</reference>
<dbReference type="RefSeq" id="WP_014780235.1">
    <property type="nucleotide sequence ID" value="NC_018012.1"/>
</dbReference>
<protein>
    <submittedName>
        <fullName evidence="4">Putative hydrolase or acyltransferase of alpha/beta superfamily</fullName>
        <ecNumber evidence="4">4.2.99.20</ecNumber>
    </submittedName>
</protein>
<dbReference type="KEGG" id="tvi:Thivi_4014"/>
<dbReference type="EC" id="4.2.99.20" evidence="4"/>
<gene>
    <name evidence="4" type="ordered locus">Thivi_4014</name>
</gene>
<dbReference type="GO" id="GO:0070205">
    <property type="term" value="F:2-succinyl-6-hydroxy-2,4-cyclohexadiene-1-carboxylate synthase activity"/>
    <property type="evidence" value="ECO:0007669"/>
    <property type="project" value="UniProtKB-EC"/>
</dbReference>
<accession>I3YFT0</accession>
<dbReference type="eggNOG" id="COG0596">
    <property type="taxonomic scope" value="Bacteria"/>
</dbReference>
<evidence type="ECO:0000313" key="5">
    <source>
        <dbReference type="Proteomes" id="UP000006062"/>
    </source>
</evidence>
<name>I3YFT0_THIV6</name>
<keyword evidence="2 4" id="KW-0456">Lyase</keyword>
<dbReference type="STRING" id="765911.Thivi_4014"/>
<dbReference type="GO" id="GO:0016787">
    <property type="term" value="F:hydrolase activity"/>
    <property type="evidence" value="ECO:0007669"/>
    <property type="project" value="UniProtKB-KW"/>
</dbReference>
<dbReference type="EMBL" id="CP003154">
    <property type="protein sequence ID" value="AFL75848.1"/>
    <property type="molecule type" value="Genomic_DNA"/>
</dbReference>
<evidence type="ECO:0000313" key="4">
    <source>
        <dbReference type="EMBL" id="AFL75848.1"/>
    </source>
</evidence>
<keyword evidence="4" id="KW-0378">Hydrolase</keyword>
<keyword evidence="5" id="KW-1185">Reference proteome</keyword>
<evidence type="ECO:0000256" key="1">
    <source>
        <dbReference type="ARBA" id="ARBA00022428"/>
    </source>
</evidence>
<dbReference type="HOGENOM" id="CLU_020336_38_1_6"/>
<dbReference type="InterPro" id="IPR029058">
    <property type="entry name" value="AB_hydrolase_fold"/>
</dbReference>
<dbReference type="Proteomes" id="UP000006062">
    <property type="component" value="Chromosome"/>
</dbReference>
<dbReference type="Gene3D" id="3.40.50.1820">
    <property type="entry name" value="alpha/beta hydrolase"/>
    <property type="match status" value="1"/>
</dbReference>
<evidence type="ECO:0000259" key="3">
    <source>
        <dbReference type="Pfam" id="PF12697"/>
    </source>
</evidence>
<sequence length="229" mass="25719">MHGFTGRAEDWRTLTGKDPSRLAIDLPGHGRRGDPLGTFRDEIQALLQELPTSIERIVGYSFGGRIALGLIQAAPERFRAATIISAHPGLTDSLLREQRREADQRWIQLLRTQGVDAFVQAWEKLPLFVTQSRLPRSVLARQQACRLSQRAEGLASSLERLGLAEMPSTWDDLMRFPGQLRWIVGGEDRKFLRIARQVAECRPTTDLRVLDGIGHNPLLESPDLLADLL</sequence>
<dbReference type="InterPro" id="IPR000073">
    <property type="entry name" value="AB_hydrolase_1"/>
</dbReference>
<dbReference type="Pfam" id="PF12697">
    <property type="entry name" value="Abhydrolase_6"/>
    <property type="match status" value="1"/>
</dbReference>
<keyword evidence="4" id="KW-0808">Transferase</keyword>
<dbReference type="GO" id="GO:0009234">
    <property type="term" value="P:menaquinone biosynthetic process"/>
    <property type="evidence" value="ECO:0007669"/>
    <property type="project" value="UniProtKB-KW"/>
</dbReference>
<feature type="domain" description="AB hydrolase-1" evidence="3">
    <location>
        <begin position="2"/>
        <end position="227"/>
    </location>
</feature>
<keyword evidence="4" id="KW-0012">Acyltransferase</keyword>
<dbReference type="PANTHER" id="PTHR42916:SF1">
    <property type="entry name" value="PROTEIN PHYLLO, CHLOROPLASTIC"/>
    <property type="match status" value="1"/>
</dbReference>
<proteinExistence type="predicted"/>
<evidence type="ECO:0000256" key="2">
    <source>
        <dbReference type="ARBA" id="ARBA00023239"/>
    </source>
</evidence>
<dbReference type="AlphaFoldDB" id="I3YFT0"/>
<dbReference type="PANTHER" id="PTHR42916">
    <property type="entry name" value="2-SUCCINYL-5-ENOLPYRUVYL-6-HYDROXY-3-CYCLOHEXENE-1-CARBOXYLATE SYNTHASE"/>
    <property type="match status" value="1"/>
</dbReference>
<dbReference type="SUPFAM" id="SSF53474">
    <property type="entry name" value="alpha/beta-Hydrolases"/>
    <property type="match status" value="1"/>
</dbReference>
<dbReference type="GO" id="GO:0016746">
    <property type="term" value="F:acyltransferase activity"/>
    <property type="evidence" value="ECO:0007669"/>
    <property type="project" value="UniProtKB-KW"/>
</dbReference>
<organism evidence="4 5">
    <name type="scientific">Thiocystis violascens (strain ATCC 17096 / DSM 198 / 6111)</name>
    <name type="common">Chromatium violascens</name>
    <dbReference type="NCBI Taxonomy" id="765911"/>
    <lineage>
        <taxon>Bacteria</taxon>
        <taxon>Pseudomonadati</taxon>
        <taxon>Pseudomonadota</taxon>
        <taxon>Gammaproteobacteria</taxon>
        <taxon>Chromatiales</taxon>
        <taxon>Chromatiaceae</taxon>
        <taxon>Thiocystis</taxon>
    </lineage>
</organism>
<keyword evidence="1" id="KW-0474">Menaquinone biosynthesis</keyword>